<accession>A0A0M2K8H9</accession>
<feature type="signal peptide" evidence="2">
    <location>
        <begin position="1"/>
        <end position="26"/>
    </location>
</feature>
<evidence type="ECO:0000256" key="2">
    <source>
        <dbReference type="SAM" id="SignalP"/>
    </source>
</evidence>
<feature type="compositionally biased region" description="Acidic residues" evidence="1">
    <location>
        <begin position="275"/>
        <end position="313"/>
    </location>
</feature>
<dbReference type="RefSeq" id="WP_046361805.1">
    <property type="nucleotide sequence ID" value="NZ_PV682405.1"/>
</dbReference>
<dbReference type="AlphaFoldDB" id="A0A0M2K8H9"/>
<evidence type="ECO:0000313" key="3">
    <source>
        <dbReference type="EMBL" id="KKF03284.1"/>
    </source>
</evidence>
<keyword evidence="2" id="KW-0732">Signal</keyword>
<feature type="chain" id="PRO_5005635730" description="Mesocentin" evidence="2">
    <location>
        <begin position="27"/>
        <end position="322"/>
    </location>
</feature>
<organism evidence="3 4">
    <name type="scientific">Mycolicibacterium obuense</name>
    <dbReference type="NCBI Taxonomy" id="1807"/>
    <lineage>
        <taxon>Bacteria</taxon>
        <taxon>Bacillati</taxon>
        <taxon>Actinomycetota</taxon>
        <taxon>Actinomycetes</taxon>
        <taxon>Mycobacteriales</taxon>
        <taxon>Mycobacteriaceae</taxon>
        <taxon>Mycolicibacterium</taxon>
    </lineage>
</organism>
<gene>
    <name evidence="3" type="ORF">WN67_04140</name>
</gene>
<comment type="caution">
    <text evidence="3">The sequence shown here is derived from an EMBL/GenBank/DDBJ whole genome shotgun (WGS) entry which is preliminary data.</text>
</comment>
<proteinExistence type="predicted"/>
<reference evidence="3 4" key="1">
    <citation type="journal article" date="2015" name="Genome Announc.">
        <title>Draft Genome Sequence of Mycobacterium obuense Strain UC1, Isolated from Patient Sputum.</title>
        <authorList>
            <person name="Greninger A.L."/>
            <person name="Cunningham G."/>
            <person name="Hsu E.D."/>
            <person name="Yu J.M."/>
            <person name="Chiu C.Y."/>
            <person name="Miller S."/>
        </authorList>
    </citation>
    <scope>NUCLEOTIDE SEQUENCE [LARGE SCALE GENOMIC DNA]</scope>
    <source>
        <strain evidence="3 4">UC1</strain>
    </source>
</reference>
<sequence>MFPRVLAVVASALLTLLLAGCTGDSATPSNERGVPAAPRPSGPAGHSVDTVTLQFCGHNLDPSCTPGSYVGPFVSLTPNGGHWDANGNPVNGGPVGADGSTGNNLTQEYCARNQDPACPIGTFVAPNAIKNPDGSHTYVVCEGTICTNPNHGGGDPPGYWDANGNPLNGGPAGADGSTGNNLTHDYCARNQDPACPTGTYVAPNAIKNPDGTNSYVVCDGTICTNPNHGGGDDCDGTICTNPNHGGGDTPDTDTTPGDDSIDTDEPSDAGTNDTGDTDPPPDSDDGPAFDDTPESSNDDGVIDDTPPDFDDSTDTGSFDDGN</sequence>
<name>A0A0M2K8H9_9MYCO</name>
<protein>
    <recommendedName>
        <fullName evidence="5">Mesocentin</fullName>
    </recommendedName>
</protein>
<dbReference type="Proteomes" id="UP000034150">
    <property type="component" value="Unassembled WGS sequence"/>
</dbReference>
<evidence type="ECO:0000313" key="4">
    <source>
        <dbReference type="Proteomes" id="UP000034150"/>
    </source>
</evidence>
<dbReference type="PATRIC" id="fig|1807.13.peg.1849"/>
<feature type="region of interest" description="Disordered" evidence="1">
    <location>
        <begin position="245"/>
        <end position="322"/>
    </location>
</feature>
<keyword evidence="4" id="KW-1185">Reference proteome</keyword>
<dbReference type="EMBL" id="LAUZ02000015">
    <property type="protein sequence ID" value="KKF03284.1"/>
    <property type="molecule type" value="Genomic_DNA"/>
</dbReference>
<dbReference type="PROSITE" id="PS51257">
    <property type="entry name" value="PROKAR_LIPOPROTEIN"/>
    <property type="match status" value="1"/>
</dbReference>
<evidence type="ECO:0000256" key="1">
    <source>
        <dbReference type="SAM" id="MobiDB-lite"/>
    </source>
</evidence>
<feature type="region of interest" description="Disordered" evidence="1">
    <location>
        <begin position="25"/>
        <end position="48"/>
    </location>
</feature>
<evidence type="ECO:0008006" key="5">
    <source>
        <dbReference type="Google" id="ProtNLM"/>
    </source>
</evidence>